<evidence type="ECO:0008006" key="6">
    <source>
        <dbReference type="Google" id="ProtNLM"/>
    </source>
</evidence>
<dbReference type="PRINTS" id="PR00081">
    <property type="entry name" value="GDHRDH"/>
</dbReference>
<organism evidence="4 5">
    <name type="scientific">Cimex lectularius</name>
    <name type="common">Bed bug</name>
    <name type="synonym">Acanthia lectularia</name>
    <dbReference type="NCBI Taxonomy" id="79782"/>
    <lineage>
        <taxon>Eukaryota</taxon>
        <taxon>Metazoa</taxon>
        <taxon>Ecdysozoa</taxon>
        <taxon>Arthropoda</taxon>
        <taxon>Hexapoda</taxon>
        <taxon>Insecta</taxon>
        <taxon>Pterygota</taxon>
        <taxon>Neoptera</taxon>
        <taxon>Paraneoptera</taxon>
        <taxon>Hemiptera</taxon>
        <taxon>Heteroptera</taxon>
        <taxon>Panheteroptera</taxon>
        <taxon>Cimicomorpha</taxon>
        <taxon>Cimicidae</taxon>
        <taxon>Cimex</taxon>
    </lineage>
</organism>
<keyword evidence="5" id="KW-1185">Reference proteome</keyword>
<dbReference type="InterPro" id="IPR002347">
    <property type="entry name" value="SDR_fam"/>
</dbReference>
<dbReference type="RefSeq" id="XP_024084738.1">
    <property type="nucleotide sequence ID" value="XM_024228970.1"/>
</dbReference>
<dbReference type="Pfam" id="PF00106">
    <property type="entry name" value="adh_short"/>
    <property type="match status" value="1"/>
</dbReference>
<reference evidence="4" key="1">
    <citation type="submission" date="2022-01" db="UniProtKB">
        <authorList>
            <consortium name="EnsemblMetazoa"/>
        </authorList>
    </citation>
    <scope>IDENTIFICATION</scope>
</reference>
<dbReference type="GeneID" id="106669482"/>
<proteinExistence type="inferred from homology"/>
<dbReference type="OrthoDB" id="1933717at2759"/>
<dbReference type="OMA" id="YSGSKWA"/>
<dbReference type="GO" id="GO:0016616">
    <property type="term" value="F:oxidoreductase activity, acting on the CH-OH group of donors, NAD or NADP as acceptor"/>
    <property type="evidence" value="ECO:0007669"/>
    <property type="project" value="UniProtKB-ARBA"/>
</dbReference>
<dbReference type="PANTHER" id="PTHR43115:SF4">
    <property type="entry name" value="DEHYDROGENASE_REDUCTASE SDR FAMILY MEMBER 11"/>
    <property type="match status" value="1"/>
</dbReference>
<dbReference type="Gene3D" id="3.40.50.720">
    <property type="entry name" value="NAD(P)-binding Rossmann-like Domain"/>
    <property type="match status" value="1"/>
</dbReference>
<dbReference type="FunFam" id="3.40.50.720:FF:000047">
    <property type="entry name" value="NADP-dependent L-serine/L-allo-threonine dehydrogenase"/>
    <property type="match status" value="1"/>
</dbReference>
<protein>
    <recommendedName>
        <fullName evidence="6">Dehydrogenase</fullName>
    </recommendedName>
</protein>
<keyword evidence="2" id="KW-0560">Oxidoreductase</keyword>
<comment type="similarity">
    <text evidence="1 3">Belongs to the short-chain dehydrogenases/reductases (SDR) family.</text>
</comment>
<dbReference type="SUPFAM" id="SSF51735">
    <property type="entry name" value="NAD(P)-binding Rossmann-fold domains"/>
    <property type="match status" value="1"/>
</dbReference>
<name>A0A8I6ST46_CIMLE</name>
<dbReference type="PANTHER" id="PTHR43115">
    <property type="entry name" value="DEHYDROGENASE/REDUCTASE SDR FAMILY MEMBER 11"/>
    <property type="match status" value="1"/>
</dbReference>
<dbReference type="EnsemblMetazoa" id="XM_024228970.1">
    <property type="protein sequence ID" value="XP_024084738.1"/>
    <property type="gene ID" value="LOC106669482"/>
</dbReference>
<dbReference type="AlphaFoldDB" id="A0A8I6ST46"/>
<evidence type="ECO:0000256" key="2">
    <source>
        <dbReference type="ARBA" id="ARBA00023002"/>
    </source>
</evidence>
<sequence>MFRCVGKLAVVTGASSGIGAAIVQNLAKQGVNVVGIARRESKVKELAERLLNEKGKVYPYKADITDESEVVQAFQWIETNLKQPVKILVNNAGLSILRDTKEGNTDEWKKMFDLNVIAAGTCVRETLKSLKNHNTDDGHIVNICSIVGHRTLADFPGFYVYSATKHAQKVISEGLRQELIRAKSKTRVSSLSPGYVQSELFASAPEDNMQTLAESPHLKPEDIADAVSFIINAPEHVRVHELTIQSAEELF</sequence>
<evidence type="ECO:0000313" key="5">
    <source>
        <dbReference type="Proteomes" id="UP000494040"/>
    </source>
</evidence>
<dbReference type="InterPro" id="IPR036291">
    <property type="entry name" value="NAD(P)-bd_dom_sf"/>
</dbReference>
<accession>A0A8I6ST46</accession>
<evidence type="ECO:0000313" key="4">
    <source>
        <dbReference type="EnsemblMetazoa" id="XP_024084738.1"/>
    </source>
</evidence>
<dbReference type="Proteomes" id="UP000494040">
    <property type="component" value="Unassembled WGS sequence"/>
</dbReference>
<dbReference type="KEGG" id="clec:106669482"/>
<dbReference type="PRINTS" id="PR00080">
    <property type="entry name" value="SDRFAMILY"/>
</dbReference>
<evidence type="ECO:0000256" key="3">
    <source>
        <dbReference type="RuleBase" id="RU000363"/>
    </source>
</evidence>
<evidence type="ECO:0000256" key="1">
    <source>
        <dbReference type="ARBA" id="ARBA00006484"/>
    </source>
</evidence>